<name>A0A8J6IY17_9FIRM</name>
<evidence type="ECO:0000256" key="1">
    <source>
        <dbReference type="SAM" id="MobiDB-lite"/>
    </source>
</evidence>
<dbReference type="InterPro" id="IPR025334">
    <property type="entry name" value="DUF4240"/>
</dbReference>
<dbReference type="Proteomes" id="UP000602260">
    <property type="component" value="Unassembled WGS sequence"/>
</dbReference>
<dbReference type="Pfam" id="PF14024">
    <property type="entry name" value="DUF4240"/>
    <property type="match status" value="1"/>
</dbReference>
<protein>
    <submittedName>
        <fullName evidence="3">DUF4240 domain-containing protein</fullName>
    </submittedName>
</protein>
<gene>
    <name evidence="3" type="ORF">H8S55_00070</name>
</gene>
<keyword evidence="4" id="KW-1185">Reference proteome</keyword>
<dbReference type="AlphaFoldDB" id="A0A8J6IY17"/>
<evidence type="ECO:0000259" key="2">
    <source>
        <dbReference type="Pfam" id="PF14024"/>
    </source>
</evidence>
<organism evidence="3 4">
    <name type="scientific">Flintibacter faecis</name>
    <dbReference type="NCBI Taxonomy" id="2763047"/>
    <lineage>
        <taxon>Bacteria</taxon>
        <taxon>Bacillati</taxon>
        <taxon>Bacillota</taxon>
        <taxon>Clostridia</taxon>
        <taxon>Eubacteriales</taxon>
        <taxon>Flintibacter</taxon>
    </lineage>
</organism>
<proteinExistence type="predicted"/>
<accession>A0A8J6IY17</accession>
<dbReference type="EMBL" id="JACOPN010000001">
    <property type="protein sequence ID" value="MBC5715738.1"/>
    <property type="molecule type" value="Genomic_DNA"/>
</dbReference>
<evidence type="ECO:0000313" key="4">
    <source>
        <dbReference type="Proteomes" id="UP000602260"/>
    </source>
</evidence>
<sequence length="231" mass="26485">MKNVKEPITEINKESFWDLIHEAKNACGQDMDAMLAYLKDRLVSMGPAQAQNFHDIIHAYEDLADKYGLWDAAGIMKEYGCSDDGFIDFRAWLIAQGREVYFAALADPDNLADVVPYGDCRFEQLSYVGDYAYEQLTGKSAYDQTDWSAYEALLMKLEQDIVYKGGIEFPREGADLKKYLPRLCAKHPDWDGQTRWNLQLKEIRDLVRAGKAYDQRQAPKKKHRSHGGEAR</sequence>
<comment type="caution">
    <text evidence="3">The sequence shown here is derived from an EMBL/GenBank/DDBJ whole genome shotgun (WGS) entry which is preliminary data.</text>
</comment>
<reference evidence="3" key="1">
    <citation type="submission" date="2020-08" db="EMBL/GenBank/DDBJ databases">
        <title>Genome public.</title>
        <authorList>
            <person name="Liu C."/>
            <person name="Sun Q."/>
        </authorList>
    </citation>
    <scope>NUCLEOTIDE SEQUENCE</scope>
    <source>
        <strain evidence="3">BX5</strain>
    </source>
</reference>
<evidence type="ECO:0000313" key="3">
    <source>
        <dbReference type="EMBL" id="MBC5715738.1"/>
    </source>
</evidence>
<feature type="region of interest" description="Disordered" evidence="1">
    <location>
        <begin position="211"/>
        <end position="231"/>
    </location>
</feature>
<feature type="domain" description="DUF4240" evidence="2">
    <location>
        <begin position="12"/>
        <end position="135"/>
    </location>
</feature>